<protein>
    <submittedName>
        <fullName evidence="2">YdeI/OmpD-associated family protein</fullName>
    </submittedName>
</protein>
<evidence type="ECO:0000259" key="1">
    <source>
        <dbReference type="Pfam" id="PF08818"/>
    </source>
</evidence>
<dbReference type="InterPro" id="IPR014922">
    <property type="entry name" value="YdhG-like"/>
</dbReference>
<dbReference type="Gene3D" id="3.90.1150.200">
    <property type="match status" value="1"/>
</dbReference>
<gene>
    <name evidence="2" type="ORF">O3P16_03200</name>
</gene>
<dbReference type="PIRSF" id="PIRSF021308">
    <property type="entry name" value="UCP021308"/>
    <property type="match status" value="1"/>
</dbReference>
<keyword evidence="3" id="KW-1185">Reference proteome</keyword>
<feature type="domain" description="YdhG-like" evidence="1">
    <location>
        <begin position="12"/>
        <end position="103"/>
    </location>
</feature>
<organism evidence="2 3">
    <name type="scientific">Polluticaenibacter yanchengensis</name>
    <dbReference type="NCBI Taxonomy" id="3014562"/>
    <lineage>
        <taxon>Bacteria</taxon>
        <taxon>Pseudomonadati</taxon>
        <taxon>Bacteroidota</taxon>
        <taxon>Chitinophagia</taxon>
        <taxon>Chitinophagales</taxon>
        <taxon>Chitinophagaceae</taxon>
        <taxon>Polluticaenibacter</taxon>
    </lineage>
</organism>
<dbReference type="SUPFAM" id="SSF159888">
    <property type="entry name" value="YdhG-like"/>
    <property type="match status" value="1"/>
</dbReference>
<accession>A0ABT4UG41</accession>
<evidence type="ECO:0000313" key="3">
    <source>
        <dbReference type="Proteomes" id="UP001210231"/>
    </source>
</evidence>
<sequence length="188" mass="22054">MQNNTQWTEELQLIAHILNKINLEKSIKWGAEVFTYNGKNVVSYGGFKNYFTIWFYNGVFLKDKYKVLVNAQEGKTKSLRQWRFTAKEQIDEKKITEYINEAIEIEKKGLKIQPEKFRELPIPDLLANELENNKTLKAGFETLTPGKQKEYIIYINEAKQESTKQTRLEKIKPMILQGIGLNDKYKTP</sequence>
<proteinExistence type="predicted"/>
<dbReference type="Pfam" id="PF13376">
    <property type="entry name" value="OmdA"/>
    <property type="match status" value="1"/>
</dbReference>
<dbReference type="EMBL" id="JAQGEF010000003">
    <property type="protein sequence ID" value="MDA3613802.1"/>
    <property type="molecule type" value="Genomic_DNA"/>
</dbReference>
<dbReference type="RefSeq" id="WP_407030132.1">
    <property type="nucleotide sequence ID" value="NZ_JAQGEF010000003.1"/>
</dbReference>
<name>A0ABT4UG41_9BACT</name>
<dbReference type="Pfam" id="PF08818">
    <property type="entry name" value="DUF1801"/>
    <property type="match status" value="1"/>
</dbReference>
<comment type="caution">
    <text evidence="2">The sequence shown here is derived from an EMBL/GenBank/DDBJ whole genome shotgun (WGS) entry which is preliminary data.</text>
</comment>
<dbReference type="Proteomes" id="UP001210231">
    <property type="component" value="Unassembled WGS sequence"/>
</dbReference>
<reference evidence="2 3" key="1">
    <citation type="submission" date="2022-12" db="EMBL/GenBank/DDBJ databases">
        <title>Chitinophagaceae gen. sp. nov., a new member of the family Chitinophagaceae, isolated from soil in a chemical factory.</title>
        <authorList>
            <person name="Ke Z."/>
        </authorList>
    </citation>
    <scope>NUCLEOTIDE SEQUENCE [LARGE SCALE GENOMIC DNA]</scope>
    <source>
        <strain evidence="2 3">LY-5</strain>
    </source>
</reference>
<evidence type="ECO:0000313" key="2">
    <source>
        <dbReference type="EMBL" id="MDA3613802.1"/>
    </source>
</evidence>
<dbReference type="InterPro" id="IPR016786">
    <property type="entry name" value="YdeI_bac"/>
</dbReference>